<evidence type="ECO:0000313" key="4">
    <source>
        <dbReference type="EMBL" id="KAG7562835.1"/>
    </source>
</evidence>
<keyword evidence="5" id="KW-1185">Reference proteome</keyword>
<evidence type="ECO:0000313" key="5">
    <source>
        <dbReference type="Proteomes" id="UP000812966"/>
    </source>
</evidence>
<evidence type="ECO:0000256" key="2">
    <source>
        <dbReference type="ARBA" id="ARBA00022857"/>
    </source>
</evidence>
<dbReference type="InterPro" id="IPR020904">
    <property type="entry name" value="Sc_DH/Rdtase_CS"/>
</dbReference>
<dbReference type="InterPro" id="IPR036291">
    <property type="entry name" value="NAD(P)-bd_dom_sf"/>
</dbReference>
<sequence>MTTVPLNGTVGIITGAGTPSGIGRTAVLQYAAAGAKTIYACDLLEEHFPSLVDLVKQAGHETAVVGVKVDVTKSEDLERLVRQIIGEQGRLDWLFANAGVVDFEPFGSTTEQNLQRAFNINTIGVFNSIQWAARGMMNTCLFKPEAGGSIVVTTSLASTFGGMGSPAYTASKYAAVGILKSACAQFKASKVPIRVNGIAPGAVTTSITENAMKAGAISGATMQVLVEKSQSVTPEFYANVAPPTEIADVAVFLCSPASVGVNGQNIVVDRGSRETVVEMSGVFSLVPPVPI</sequence>
<dbReference type="Proteomes" id="UP000812966">
    <property type="component" value="Unassembled WGS sequence"/>
</dbReference>
<gene>
    <name evidence="4" type="ORF">FFLO_01664</name>
</gene>
<dbReference type="Pfam" id="PF13561">
    <property type="entry name" value="adh_short_C2"/>
    <property type="match status" value="1"/>
</dbReference>
<protein>
    <recommendedName>
        <fullName evidence="6">NAD(P)-binding protein</fullName>
    </recommendedName>
</protein>
<dbReference type="GO" id="GO:0016491">
    <property type="term" value="F:oxidoreductase activity"/>
    <property type="evidence" value="ECO:0007669"/>
    <property type="project" value="UniProtKB-KW"/>
</dbReference>
<dbReference type="PROSITE" id="PS00061">
    <property type="entry name" value="ADH_SHORT"/>
    <property type="match status" value="1"/>
</dbReference>
<dbReference type="PANTHER" id="PTHR43180">
    <property type="entry name" value="3-OXOACYL-(ACYL-CARRIER-PROTEIN) REDUCTASE (AFU_ORTHOLOGUE AFUA_6G11210)"/>
    <property type="match status" value="1"/>
</dbReference>
<accession>A0A8K0NSI3</accession>
<reference evidence="4" key="1">
    <citation type="submission" date="2020-04" db="EMBL/GenBank/DDBJ databases">
        <title>Analysis of mating type loci in Filobasidium floriforme.</title>
        <authorList>
            <person name="Nowrousian M."/>
        </authorList>
    </citation>
    <scope>NUCLEOTIDE SEQUENCE</scope>
    <source>
        <strain evidence="4">CBS 6242</strain>
    </source>
</reference>
<dbReference type="CDD" id="cd05233">
    <property type="entry name" value="SDR_c"/>
    <property type="match status" value="1"/>
</dbReference>
<dbReference type="OrthoDB" id="4131217at2759"/>
<comment type="similarity">
    <text evidence="1">Belongs to the short-chain dehydrogenases/reductases (SDR) family.</text>
</comment>
<dbReference type="PANTHER" id="PTHR43180:SF3">
    <property type="entry name" value="SHORT CHAIN DEHYDROGENASE MDPC-RELATED"/>
    <property type="match status" value="1"/>
</dbReference>
<dbReference type="AlphaFoldDB" id="A0A8K0NSI3"/>
<evidence type="ECO:0000256" key="1">
    <source>
        <dbReference type="ARBA" id="ARBA00006484"/>
    </source>
</evidence>
<name>A0A8K0NSI3_9TREE</name>
<dbReference type="InterPro" id="IPR002347">
    <property type="entry name" value="SDR_fam"/>
</dbReference>
<evidence type="ECO:0008006" key="6">
    <source>
        <dbReference type="Google" id="ProtNLM"/>
    </source>
</evidence>
<proteinExistence type="inferred from homology"/>
<evidence type="ECO:0000256" key="3">
    <source>
        <dbReference type="ARBA" id="ARBA00023002"/>
    </source>
</evidence>
<dbReference type="EMBL" id="JABELV010000024">
    <property type="protein sequence ID" value="KAG7562835.1"/>
    <property type="molecule type" value="Genomic_DNA"/>
</dbReference>
<dbReference type="PRINTS" id="PR00081">
    <property type="entry name" value="GDHRDH"/>
</dbReference>
<comment type="caution">
    <text evidence="4">The sequence shown here is derived from an EMBL/GenBank/DDBJ whole genome shotgun (WGS) entry which is preliminary data.</text>
</comment>
<keyword evidence="2" id="KW-0521">NADP</keyword>
<organism evidence="4 5">
    <name type="scientific">Filobasidium floriforme</name>
    <dbReference type="NCBI Taxonomy" id="5210"/>
    <lineage>
        <taxon>Eukaryota</taxon>
        <taxon>Fungi</taxon>
        <taxon>Dikarya</taxon>
        <taxon>Basidiomycota</taxon>
        <taxon>Agaricomycotina</taxon>
        <taxon>Tremellomycetes</taxon>
        <taxon>Filobasidiales</taxon>
        <taxon>Filobasidiaceae</taxon>
        <taxon>Filobasidium</taxon>
    </lineage>
</organism>
<dbReference type="SUPFAM" id="SSF51735">
    <property type="entry name" value="NAD(P)-binding Rossmann-fold domains"/>
    <property type="match status" value="1"/>
</dbReference>
<dbReference type="Gene3D" id="3.40.50.720">
    <property type="entry name" value="NAD(P)-binding Rossmann-like Domain"/>
    <property type="match status" value="1"/>
</dbReference>
<keyword evidence="3" id="KW-0560">Oxidoreductase</keyword>